<dbReference type="Pfam" id="PF25967">
    <property type="entry name" value="RND-MFP_C"/>
    <property type="match status" value="1"/>
</dbReference>
<organism evidence="8 10">
    <name type="scientific">Photobacterium phosphoreum</name>
    <dbReference type="NCBI Taxonomy" id="659"/>
    <lineage>
        <taxon>Bacteria</taxon>
        <taxon>Pseudomonadati</taxon>
        <taxon>Pseudomonadota</taxon>
        <taxon>Gammaproteobacteria</taxon>
        <taxon>Vibrionales</taxon>
        <taxon>Vibrionaceae</taxon>
        <taxon>Photobacterium</taxon>
    </lineage>
</organism>
<dbReference type="InterPro" id="IPR006143">
    <property type="entry name" value="RND_pump_MFP"/>
</dbReference>
<dbReference type="Gene3D" id="2.40.50.100">
    <property type="match status" value="1"/>
</dbReference>
<evidence type="ECO:0000313" key="10">
    <source>
        <dbReference type="Proteomes" id="UP000241618"/>
    </source>
</evidence>
<protein>
    <submittedName>
        <fullName evidence="8">Efflux RND transporter periplasmic adaptor subunit</fullName>
    </submittedName>
</protein>
<name>A0A2T3K6Z7_PHOPO</name>
<evidence type="ECO:0000313" key="9">
    <source>
        <dbReference type="Proteomes" id="UP000241405"/>
    </source>
</evidence>
<dbReference type="Gene3D" id="2.40.30.170">
    <property type="match status" value="1"/>
</dbReference>
<dbReference type="GO" id="GO:0015562">
    <property type="term" value="F:efflux transmembrane transporter activity"/>
    <property type="evidence" value="ECO:0007669"/>
    <property type="project" value="TreeGrafter"/>
</dbReference>
<dbReference type="EMBL" id="PYMO01000001">
    <property type="protein sequence ID" value="PSU27845.1"/>
    <property type="molecule type" value="Genomic_DNA"/>
</dbReference>
<dbReference type="Proteomes" id="UP000241618">
    <property type="component" value="Unassembled WGS sequence"/>
</dbReference>
<sequence length="348" mass="37662">MALMAEGCDSGSKQHSPAPFSTTAQVETQSIQARNLTQQVMGYGVIKSHNVVTLKNLQTNKITAILFTEGQRVAKNQVLVQLDPRVADAKVAHDQALVVAAKLTLHRQAVLSAKGVTSHSLYDSSESDYKQALAQLTQDKTLLSELAIKAPFSGVISKTDYHVGDVVTAGTDIATLYSPQHLIVEYQLPALQRQDYKLGQQVLVHSEVMPSINAAATVTYIAPNTATGLVILKAKLPTSAPFSPGQNVKVIQKTHLLRQQVTIPTAALMTNIQGAQAFVVINNKARLRDVKVGNYYDGYVQILSGLTVGEQLVVNGQNYLRTDQKVEIIHSQPSKPSQPKIQPQVGKA</sequence>
<dbReference type="AlphaFoldDB" id="A0A2T3K6Z7"/>
<keyword evidence="9" id="KW-1185">Reference proteome</keyword>
<dbReference type="Proteomes" id="UP000241405">
    <property type="component" value="Unassembled WGS sequence"/>
</dbReference>
<feature type="region of interest" description="Disordered" evidence="4">
    <location>
        <begin position="1"/>
        <end position="25"/>
    </location>
</feature>
<dbReference type="Gene3D" id="2.40.420.20">
    <property type="match status" value="1"/>
</dbReference>
<feature type="compositionally biased region" description="Polar residues" evidence="4">
    <location>
        <begin position="11"/>
        <end position="25"/>
    </location>
</feature>
<feature type="domain" description="Multidrug resistance protein MdtA-like C-terminal permuted SH3" evidence="6">
    <location>
        <begin position="261"/>
        <end position="317"/>
    </location>
</feature>
<dbReference type="GO" id="GO:1990281">
    <property type="term" value="C:efflux pump complex"/>
    <property type="evidence" value="ECO:0007669"/>
    <property type="project" value="TreeGrafter"/>
</dbReference>
<evidence type="ECO:0000313" key="8">
    <source>
        <dbReference type="EMBL" id="PSU54474.1"/>
    </source>
</evidence>
<accession>A0A2T3K6Z7</accession>
<comment type="similarity">
    <text evidence="2">Belongs to the membrane fusion protein (MFP) (TC 8.A.1) family.</text>
</comment>
<dbReference type="NCBIfam" id="TIGR01730">
    <property type="entry name" value="RND_mfp"/>
    <property type="match status" value="1"/>
</dbReference>
<dbReference type="Pfam" id="PF25917">
    <property type="entry name" value="BSH_RND"/>
    <property type="match status" value="1"/>
</dbReference>
<dbReference type="Gene3D" id="1.10.287.470">
    <property type="entry name" value="Helix hairpin bin"/>
    <property type="match status" value="1"/>
</dbReference>
<dbReference type="InterPro" id="IPR058627">
    <property type="entry name" value="MdtA-like_C"/>
</dbReference>
<dbReference type="PANTHER" id="PTHR30469">
    <property type="entry name" value="MULTIDRUG RESISTANCE PROTEIN MDTA"/>
    <property type="match status" value="1"/>
</dbReference>
<gene>
    <name evidence="8" type="ORF">C9J18_01370</name>
    <name evidence="7" type="ORF">CTM96_02240</name>
</gene>
<evidence type="ECO:0000256" key="2">
    <source>
        <dbReference type="ARBA" id="ARBA00009477"/>
    </source>
</evidence>
<comment type="subcellular location">
    <subcellularLocation>
        <location evidence="1">Cell envelope</location>
    </subcellularLocation>
</comment>
<evidence type="ECO:0000256" key="3">
    <source>
        <dbReference type="ARBA" id="ARBA00022448"/>
    </source>
</evidence>
<evidence type="ECO:0000259" key="5">
    <source>
        <dbReference type="Pfam" id="PF25917"/>
    </source>
</evidence>
<keyword evidence="3" id="KW-0813">Transport</keyword>
<evidence type="ECO:0000256" key="1">
    <source>
        <dbReference type="ARBA" id="ARBA00004196"/>
    </source>
</evidence>
<dbReference type="EMBL" id="PYMP01000001">
    <property type="protein sequence ID" value="PSU54474.1"/>
    <property type="molecule type" value="Genomic_DNA"/>
</dbReference>
<evidence type="ECO:0000259" key="6">
    <source>
        <dbReference type="Pfam" id="PF25967"/>
    </source>
</evidence>
<comment type="caution">
    <text evidence="8">The sequence shown here is derived from an EMBL/GenBank/DDBJ whole genome shotgun (WGS) entry which is preliminary data.</text>
</comment>
<reference evidence="9 10" key="1">
    <citation type="submission" date="2018-03" db="EMBL/GenBank/DDBJ databases">
        <title>Whole genome sequencing of Histamine producing bacteria.</title>
        <authorList>
            <person name="Butler K."/>
        </authorList>
    </citation>
    <scope>NUCLEOTIDE SEQUENCE [LARGE SCALE GENOMIC DNA]</scope>
    <source>
        <strain evidence="8 10">FS-6.1</strain>
        <strain evidence="7 9">FS-6.2</strain>
    </source>
</reference>
<feature type="domain" description="Multidrug resistance protein MdtA-like barrel-sandwich hybrid" evidence="5">
    <location>
        <begin position="61"/>
        <end position="172"/>
    </location>
</feature>
<proteinExistence type="inferred from homology"/>
<dbReference type="InterPro" id="IPR058625">
    <property type="entry name" value="MdtA-like_BSH"/>
</dbReference>
<evidence type="ECO:0000313" key="7">
    <source>
        <dbReference type="EMBL" id="PSU27845.1"/>
    </source>
</evidence>
<evidence type="ECO:0000256" key="4">
    <source>
        <dbReference type="SAM" id="MobiDB-lite"/>
    </source>
</evidence>
<dbReference type="SUPFAM" id="SSF111369">
    <property type="entry name" value="HlyD-like secretion proteins"/>
    <property type="match status" value="1"/>
</dbReference>